<feature type="transmembrane region" description="Helical" evidence="19">
    <location>
        <begin position="367"/>
        <end position="387"/>
    </location>
</feature>
<dbReference type="InterPro" id="IPR013121">
    <property type="entry name" value="Fe_red_NAD-bd_6"/>
</dbReference>
<feature type="transmembrane region" description="Helical" evidence="19">
    <location>
        <begin position="560"/>
        <end position="589"/>
    </location>
</feature>
<keyword evidence="8" id="KW-0479">Metal-binding</keyword>
<dbReference type="FunFam" id="3.40.50.80:FF:000048">
    <property type="entry name" value="Ferric reduction oxidase 5"/>
    <property type="match status" value="1"/>
</dbReference>
<keyword evidence="12" id="KW-0560">Oxidoreductase</keyword>
<dbReference type="PANTHER" id="PTHR34289:SF5">
    <property type="entry name" value="KERATIN-ASSOCIATED PROTEIN (DUF819)"/>
    <property type="match status" value="1"/>
</dbReference>
<feature type="transmembrane region" description="Helical" evidence="19">
    <location>
        <begin position="448"/>
        <end position="468"/>
    </location>
</feature>
<dbReference type="SUPFAM" id="SSF63380">
    <property type="entry name" value="Riboflavin synthase domain-like"/>
    <property type="match status" value="1"/>
</dbReference>
<dbReference type="SUPFAM" id="SSF52343">
    <property type="entry name" value="Ferredoxin reductase-like, C-terminal NADP-linked domain"/>
    <property type="match status" value="1"/>
</dbReference>
<evidence type="ECO:0000256" key="2">
    <source>
        <dbReference type="ARBA" id="ARBA00004141"/>
    </source>
</evidence>
<keyword evidence="14" id="KW-0520">NAD</keyword>
<feature type="transmembrane region" description="Helical" evidence="19">
    <location>
        <begin position="515"/>
        <end position="539"/>
    </location>
</feature>
<evidence type="ECO:0000256" key="10">
    <source>
        <dbReference type="ARBA" id="ARBA00022982"/>
    </source>
</evidence>
<keyword evidence="7 19" id="KW-0812">Transmembrane</keyword>
<dbReference type="AlphaFoldDB" id="V4KL29"/>
<dbReference type="Gene3D" id="3.40.50.80">
    <property type="entry name" value="Nucleotide-binding domain of ferredoxin-NADP reductase (FNR) module"/>
    <property type="match status" value="2"/>
</dbReference>
<comment type="catalytic activity">
    <reaction evidence="17">
        <text>2 a Fe(II)-siderophore + NAD(+) + H(+) = 2 a Fe(III)-siderophore + NADH</text>
        <dbReference type="Rhea" id="RHEA:15061"/>
        <dbReference type="Rhea" id="RHEA-COMP:11342"/>
        <dbReference type="Rhea" id="RHEA-COMP:11344"/>
        <dbReference type="ChEBI" id="CHEBI:15378"/>
        <dbReference type="ChEBI" id="CHEBI:29033"/>
        <dbReference type="ChEBI" id="CHEBI:29034"/>
        <dbReference type="ChEBI" id="CHEBI:57540"/>
        <dbReference type="ChEBI" id="CHEBI:57945"/>
        <dbReference type="EC" id="1.16.1.7"/>
    </reaction>
</comment>
<evidence type="ECO:0000256" key="5">
    <source>
        <dbReference type="ARBA" id="ARBA00022617"/>
    </source>
</evidence>
<dbReference type="PROSITE" id="PS51384">
    <property type="entry name" value="FAD_FR"/>
    <property type="match status" value="1"/>
</dbReference>
<feature type="transmembrane region" description="Helical" evidence="19">
    <location>
        <begin position="75"/>
        <end position="91"/>
    </location>
</feature>
<name>V4KL29_EUTSA</name>
<comment type="cofactor">
    <cofactor evidence="1">
        <name>FAD</name>
        <dbReference type="ChEBI" id="CHEBI:57692"/>
    </cofactor>
</comment>
<evidence type="ECO:0000256" key="8">
    <source>
        <dbReference type="ARBA" id="ARBA00022723"/>
    </source>
</evidence>
<evidence type="ECO:0000256" key="13">
    <source>
        <dbReference type="ARBA" id="ARBA00023004"/>
    </source>
</evidence>
<dbReference type="FunFam" id="3.40.50.80:FF:000039">
    <property type="entry name" value="Ferric reduction oxidase 3"/>
    <property type="match status" value="1"/>
</dbReference>
<evidence type="ECO:0000256" key="19">
    <source>
        <dbReference type="SAM" id="Phobius"/>
    </source>
</evidence>
<keyword evidence="22" id="KW-1185">Reference proteome</keyword>
<dbReference type="Proteomes" id="UP000030689">
    <property type="component" value="Unassembled WGS sequence"/>
</dbReference>
<feature type="transmembrane region" description="Helical" evidence="19">
    <location>
        <begin position="103"/>
        <end position="121"/>
    </location>
</feature>
<dbReference type="InterPro" id="IPR013130">
    <property type="entry name" value="Fe3_Rdtase_TM_dom"/>
</dbReference>
<dbReference type="GO" id="GO:0006811">
    <property type="term" value="P:monoatomic ion transport"/>
    <property type="evidence" value="ECO:0007669"/>
    <property type="project" value="UniProtKB-KW"/>
</dbReference>
<feature type="transmembrane region" description="Helical" evidence="19">
    <location>
        <begin position="306"/>
        <end position="324"/>
    </location>
</feature>
<comment type="similarity">
    <text evidence="3">Belongs to the ferric reductase (FRE) family.</text>
</comment>
<feature type="transmembrane region" description="Helical" evidence="19">
    <location>
        <begin position="393"/>
        <end position="414"/>
    </location>
</feature>
<feature type="transmembrane region" description="Helical" evidence="19">
    <location>
        <begin position="698"/>
        <end position="718"/>
    </location>
</feature>
<gene>
    <name evidence="21" type="ORF">EUTSA_v10003544mg</name>
</gene>
<evidence type="ECO:0000256" key="9">
    <source>
        <dbReference type="ARBA" id="ARBA00022827"/>
    </source>
</evidence>
<feature type="transmembrane region" description="Helical" evidence="19">
    <location>
        <begin position="218"/>
        <end position="241"/>
    </location>
</feature>
<dbReference type="eggNOG" id="KOG0039">
    <property type="taxonomic scope" value="Eukaryota"/>
</dbReference>
<reference evidence="21 22" key="1">
    <citation type="journal article" date="2013" name="Front. Plant Sci.">
        <title>The Reference Genome of the Halophytic Plant Eutrema salsugineum.</title>
        <authorList>
            <person name="Yang R."/>
            <person name="Jarvis D.E."/>
            <person name="Chen H."/>
            <person name="Beilstein M.A."/>
            <person name="Grimwood J."/>
            <person name="Jenkins J."/>
            <person name="Shu S."/>
            <person name="Prochnik S."/>
            <person name="Xin M."/>
            <person name="Ma C."/>
            <person name="Schmutz J."/>
            <person name="Wing R.A."/>
            <person name="Mitchell-Olds T."/>
            <person name="Schumaker K.S."/>
            <person name="Wang X."/>
        </authorList>
    </citation>
    <scope>NUCLEOTIDE SEQUENCE [LARGE SCALE GENOMIC DNA]</scope>
</reference>
<dbReference type="InterPro" id="IPR008537">
    <property type="entry name" value="DUF819"/>
</dbReference>
<dbReference type="InterPro" id="IPR013112">
    <property type="entry name" value="FAD-bd_8"/>
</dbReference>
<keyword evidence="11 19" id="KW-1133">Transmembrane helix</keyword>
<dbReference type="OMA" id="IYPIEHG"/>
<protein>
    <recommendedName>
        <fullName evidence="18">ferric-chelate reductase (NADH)</fullName>
        <ecNumber evidence="18">1.16.1.7</ecNumber>
    </recommendedName>
</protein>
<dbReference type="SFLD" id="SFLDG01168">
    <property type="entry name" value="Ferric_reductase_subgroup_(FRE"/>
    <property type="match status" value="1"/>
</dbReference>
<organism evidence="21 22">
    <name type="scientific">Eutrema salsugineum</name>
    <name type="common">Saltwater cress</name>
    <name type="synonym">Sisymbrium salsugineum</name>
    <dbReference type="NCBI Taxonomy" id="72664"/>
    <lineage>
        <taxon>Eukaryota</taxon>
        <taxon>Viridiplantae</taxon>
        <taxon>Streptophyta</taxon>
        <taxon>Embryophyta</taxon>
        <taxon>Tracheophyta</taxon>
        <taxon>Spermatophyta</taxon>
        <taxon>Magnoliopsida</taxon>
        <taxon>eudicotyledons</taxon>
        <taxon>Gunneridae</taxon>
        <taxon>Pentapetalae</taxon>
        <taxon>rosids</taxon>
        <taxon>malvids</taxon>
        <taxon>Brassicales</taxon>
        <taxon>Brassicaceae</taxon>
        <taxon>Eutremeae</taxon>
        <taxon>Eutrema</taxon>
    </lineage>
</organism>
<evidence type="ECO:0000256" key="14">
    <source>
        <dbReference type="ARBA" id="ARBA00023027"/>
    </source>
</evidence>
<keyword evidence="15" id="KW-0406">Ion transport</keyword>
<keyword evidence="5" id="KW-0349">Heme</keyword>
<feature type="transmembrane region" description="Helical" evidence="19">
    <location>
        <begin position="261"/>
        <end position="279"/>
    </location>
</feature>
<dbReference type="STRING" id="72664.V4KL29"/>
<evidence type="ECO:0000256" key="18">
    <source>
        <dbReference type="ARBA" id="ARBA00066905"/>
    </source>
</evidence>
<feature type="transmembrane region" description="Helical" evidence="19">
    <location>
        <begin position="748"/>
        <end position="765"/>
    </location>
</feature>
<evidence type="ECO:0000256" key="17">
    <source>
        <dbReference type="ARBA" id="ARBA00050970"/>
    </source>
</evidence>
<feature type="transmembrane region" description="Helical" evidence="19">
    <location>
        <begin position="622"/>
        <end position="645"/>
    </location>
</feature>
<dbReference type="PANTHER" id="PTHR34289">
    <property type="entry name" value="PROTEIN, PUTATIVE (DUF819)-RELATED"/>
    <property type="match status" value="1"/>
</dbReference>
<feature type="transmembrane region" description="Helical" evidence="19">
    <location>
        <begin position="475"/>
        <end position="495"/>
    </location>
</feature>
<evidence type="ECO:0000256" key="7">
    <source>
        <dbReference type="ARBA" id="ARBA00022692"/>
    </source>
</evidence>
<dbReference type="GO" id="GO:0140618">
    <property type="term" value="F:ferric-chelate reductase (NADH) activity"/>
    <property type="evidence" value="ECO:0007669"/>
    <property type="project" value="UniProtKB-EC"/>
</dbReference>
<feature type="transmembrane region" description="Helical" evidence="19">
    <location>
        <begin position="191"/>
        <end position="209"/>
    </location>
</feature>
<evidence type="ECO:0000256" key="4">
    <source>
        <dbReference type="ARBA" id="ARBA00022448"/>
    </source>
</evidence>
<feature type="transmembrane region" description="Helical" evidence="19">
    <location>
        <begin position="1036"/>
        <end position="1053"/>
    </location>
</feature>
<keyword evidence="4" id="KW-0813">Transport</keyword>
<feature type="transmembrane region" description="Helical" evidence="19">
    <location>
        <begin position="157"/>
        <end position="179"/>
    </location>
</feature>
<evidence type="ECO:0000256" key="6">
    <source>
        <dbReference type="ARBA" id="ARBA00022630"/>
    </source>
</evidence>
<keyword evidence="10" id="KW-0249">Electron transport</keyword>
<comment type="subcellular location">
    <subcellularLocation>
        <location evidence="2">Membrane</location>
        <topology evidence="2">Multi-pass membrane protein</topology>
    </subcellularLocation>
</comment>
<dbReference type="Pfam" id="PF08030">
    <property type="entry name" value="NAD_binding_6"/>
    <property type="match status" value="1"/>
</dbReference>
<evidence type="ECO:0000313" key="21">
    <source>
        <dbReference type="EMBL" id="ESQ31944.1"/>
    </source>
</evidence>
<dbReference type="KEGG" id="eus:EUTSA_v10003544mg"/>
<evidence type="ECO:0000256" key="3">
    <source>
        <dbReference type="ARBA" id="ARBA00006278"/>
    </source>
</evidence>
<sequence length="1162" mass="129337">MALVFTVVSPNPLSPALSSRHVSSSRNGLSSIHIRRNKSPETLLSLSPPPRPVSSRRVEVFSQLRLPLISPDDHWAQWAALFAAGAFGVWSEKTKIGSMVSGALTSTLLGLAASNLGLIPFETSSYSFFMEFLLPHTIPLLLFRADLRRIIRSTGSLLLAFLIGSVATIVGTVVAYMLVPMRSLGPDNWKIAAAFMGSYIGGSLNFVAISEALQISPFVIAAGVAVDNVICAFYFMVLFALASKIPPEKTTSASSPGKLHLGHNLYCLATVFLFVRYVAMRNHSSSGPLADDNMKKDDKVEDKNRVVSTSVALSVSFLICKAAISMTELLKIQGGMLPAVTAITIILATSFPGFFNSLAPSAETISLILMQLFFTILGATGSVWNVINTAPSIFLFAAIQVMVHLAVTLVLGKLFCIDMKLLLLASNANIGGPTTACAMATAKGWTSLVVPGILSGVFGVSIATFLGIGCGVFMLMMVLFAGWVFVWIMISTNLFKNNWTPKIAKYLNTTYFGPQGINLVLLTVPMMFIAVLSCVYLHIQKKSTQTQREGKIKGRMGRVMMVMNPLGIVTATELTFSLLFVALLTWALANYLYISYHVKLHNHDNAKIWQAKFRAFGLRIGYVGHICWAFLFFPVTRASTILPLVGLTSESSIKYHIWLGHISNFLFLVHTVVFLIYWAMVNQLMETFAWNPTYVPNLAGTIAMVIGIAMWVTSLPYYRRKKFEIFFYTHHLYGLYIIFYVIHVGDSWFCMILPNIFLFFIDRYLRFLQSTKRSRLVSARILPSDNLELTFSKTPGLHYTPTSLLFLHVPSISKLQWHPFTITSSSYLEKDTLSVVIRKQGSWTQKLYTQISSSIDSLEVSTEGPYGPNSLDLRHDSLILVSGGSGITPFISVIRELIFQSQNQGTKLPDVLLVCAFKHYHDLAFLDLIFPSDISVSDISRLNLRIEAYITKEDKKPDTSDDHRLLQTKWFKPQPQDSPISPVLGPNNLLWLGVVILSSFVMFLLLIAIVTRYYIYPVDRNTGKIYNFSYRALWDMFLGCVCIFISSSIVFLWRKKMNKEGDKESKKQVQSVDFQTPISSPGSWFCGQERELESVPYQSIVQATSVHFGAKPNLKKILFEAEGSEDVGVMVCGPRKMRHEVARICSSGLAKNLHFEAISFNW</sequence>
<dbReference type="GO" id="GO:0016020">
    <property type="term" value="C:membrane"/>
    <property type="evidence" value="ECO:0007669"/>
    <property type="project" value="UniProtKB-SubCell"/>
</dbReference>
<evidence type="ECO:0000256" key="15">
    <source>
        <dbReference type="ARBA" id="ARBA00023065"/>
    </source>
</evidence>
<feature type="transmembrane region" description="Helical" evidence="19">
    <location>
        <begin position="657"/>
        <end position="678"/>
    </location>
</feature>
<evidence type="ECO:0000256" key="12">
    <source>
        <dbReference type="ARBA" id="ARBA00023002"/>
    </source>
</evidence>
<dbReference type="CDD" id="cd06186">
    <property type="entry name" value="NOX_Duox_like_FAD_NADP"/>
    <property type="match status" value="1"/>
</dbReference>
<keyword evidence="13" id="KW-0408">Iron</keyword>
<dbReference type="InterPro" id="IPR017927">
    <property type="entry name" value="FAD-bd_FR_type"/>
</dbReference>
<evidence type="ECO:0000313" key="22">
    <source>
        <dbReference type="Proteomes" id="UP000030689"/>
    </source>
</evidence>
<dbReference type="SFLD" id="SFLDS00052">
    <property type="entry name" value="Ferric_Reductase_Domain"/>
    <property type="match status" value="1"/>
</dbReference>
<keyword evidence="16 19" id="KW-0472">Membrane</keyword>
<dbReference type="InterPro" id="IPR017938">
    <property type="entry name" value="Riboflavin_synthase-like_b-brl"/>
</dbReference>
<evidence type="ECO:0000259" key="20">
    <source>
        <dbReference type="PROSITE" id="PS51384"/>
    </source>
</evidence>
<keyword evidence="9" id="KW-0274">FAD</keyword>
<feature type="transmembrane region" description="Helical" evidence="19">
    <location>
        <begin position="336"/>
        <end position="355"/>
    </location>
</feature>
<feature type="domain" description="FAD-binding FR-type" evidence="20">
    <location>
        <begin position="769"/>
        <end position="872"/>
    </location>
</feature>
<dbReference type="Pfam" id="PF08022">
    <property type="entry name" value="FAD_binding_8"/>
    <property type="match status" value="1"/>
</dbReference>
<evidence type="ECO:0000256" key="11">
    <source>
        <dbReference type="ARBA" id="ARBA00022989"/>
    </source>
</evidence>
<feature type="transmembrane region" description="Helical" evidence="19">
    <location>
        <begin position="989"/>
        <end position="1016"/>
    </location>
</feature>
<dbReference type="Pfam" id="PF05684">
    <property type="entry name" value="DUF819"/>
    <property type="match status" value="2"/>
</dbReference>
<dbReference type="Pfam" id="PF01794">
    <property type="entry name" value="Ferric_reduct"/>
    <property type="match status" value="1"/>
</dbReference>
<proteinExistence type="inferred from homology"/>
<dbReference type="EMBL" id="KI517748">
    <property type="protein sequence ID" value="ESQ31944.1"/>
    <property type="molecule type" value="Genomic_DNA"/>
</dbReference>
<dbReference type="GO" id="GO:0046872">
    <property type="term" value="F:metal ion binding"/>
    <property type="evidence" value="ECO:0007669"/>
    <property type="project" value="UniProtKB-KW"/>
</dbReference>
<accession>V4KL29</accession>
<dbReference type="EC" id="1.16.1.7" evidence="18"/>
<feature type="transmembrane region" description="Helical" evidence="19">
    <location>
        <begin position="127"/>
        <end position="145"/>
    </location>
</feature>
<evidence type="ECO:0000256" key="16">
    <source>
        <dbReference type="ARBA" id="ARBA00023136"/>
    </source>
</evidence>
<dbReference type="Gramene" id="ESQ31944">
    <property type="protein sequence ID" value="ESQ31944"/>
    <property type="gene ID" value="EUTSA_v10003544mg"/>
</dbReference>
<dbReference type="InterPro" id="IPR039261">
    <property type="entry name" value="FNR_nucleotide-bd"/>
</dbReference>
<keyword evidence="6" id="KW-0285">Flavoprotein</keyword>
<evidence type="ECO:0000256" key="1">
    <source>
        <dbReference type="ARBA" id="ARBA00001974"/>
    </source>
</evidence>